<dbReference type="RefSeq" id="WP_307568356.1">
    <property type="nucleotide sequence ID" value="NZ_JAUSQU010000001.1"/>
</dbReference>
<dbReference type="Gene3D" id="2.30.30.140">
    <property type="match status" value="1"/>
</dbReference>
<evidence type="ECO:0000313" key="3">
    <source>
        <dbReference type="Proteomes" id="UP001225356"/>
    </source>
</evidence>
<dbReference type="EMBL" id="JAUSQU010000001">
    <property type="protein sequence ID" value="MDP9850123.1"/>
    <property type="molecule type" value="Genomic_DNA"/>
</dbReference>
<keyword evidence="3" id="KW-1185">Reference proteome</keyword>
<comment type="caution">
    <text evidence="2">The sequence shown here is derived from an EMBL/GenBank/DDBJ whole genome shotgun (WGS) entry which is preliminary data.</text>
</comment>
<comment type="similarity">
    <text evidence="1">Belongs to the HupF/HypC family.</text>
</comment>
<evidence type="ECO:0000313" key="2">
    <source>
        <dbReference type="EMBL" id="MDP9850123.1"/>
    </source>
</evidence>
<accession>A0ABT9QTS6</accession>
<dbReference type="InterPro" id="IPR001109">
    <property type="entry name" value="Hydrogenase_HupF/HypC"/>
</dbReference>
<sequence>MTGPADCSAEVCVTCSDEAVPMTVIRLLDAGLAIVDAGGLPEEISVALVDSSVGDTVLVHAKEAIAVIARGSGDERA</sequence>
<dbReference type="Pfam" id="PF01455">
    <property type="entry name" value="HupF_HypC"/>
    <property type="match status" value="1"/>
</dbReference>
<dbReference type="SUPFAM" id="SSF159127">
    <property type="entry name" value="HupF/HypC-like"/>
    <property type="match status" value="1"/>
</dbReference>
<evidence type="ECO:0000256" key="1">
    <source>
        <dbReference type="ARBA" id="ARBA00006018"/>
    </source>
</evidence>
<name>A0ABT9QTS6_9ACTN</name>
<proteinExistence type="inferred from homology"/>
<organism evidence="2 3">
    <name type="scientific">Streptosporangium lutulentum</name>
    <dbReference type="NCBI Taxonomy" id="1461250"/>
    <lineage>
        <taxon>Bacteria</taxon>
        <taxon>Bacillati</taxon>
        <taxon>Actinomycetota</taxon>
        <taxon>Actinomycetes</taxon>
        <taxon>Streptosporangiales</taxon>
        <taxon>Streptosporangiaceae</taxon>
        <taxon>Streptosporangium</taxon>
    </lineage>
</organism>
<gene>
    <name evidence="2" type="ORF">J2853_009334</name>
</gene>
<protein>
    <submittedName>
        <fullName evidence="2">Hydrogenase expression/formation protein HypC</fullName>
    </submittedName>
</protein>
<reference evidence="2 3" key="1">
    <citation type="submission" date="2023-07" db="EMBL/GenBank/DDBJ databases">
        <title>Sequencing the genomes of 1000 actinobacteria strains.</title>
        <authorList>
            <person name="Klenk H.-P."/>
        </authorList>
    </citation>
    <scope>NUCLEOTIDE SEQUENCE [LARGE SCALE GENOMIC DNA]</scope>
    <source>
        <strain evidence="2 3">DSM 46740</strain>
    </source>
</reference>
<dbReference type="Proteomes" id="UP001225356">
    <property type="component" value="Unassembled WGS sequence"/>
</dbReference>